<evidence type="ECO:0000256" key="2">
    <source>
        <dbReference type="PIRSR" id="PIRSR005384-1"/>
    </source>
</evidence>
<keyword evidence="4" id="KW-0413">Isomerase</keyword>
<evidence type="ECO:0000313" key="5">
    <source>
        <dbReference type="Proteomes" id="UP000013085"/>
    </source>
</evidence>
<dbReference type="PATRIC" id="fig|999408.3.peg.2949"/>
<feature type="region of interest" description="Disordered" evidence="3">
    <location>
        <begin position="145"/>
        <end position="165"/>
    </location>
</feature>
<gene>
    <name evidence="4" type="ORF">HMPREF1090_02731</name>
</gene>
<evidence type="ECO:0000256" key="1">
    <source>
        <dbReference type="ARBA" id="ARBA00008754"/>
    </source>
</evidence>
<dbReference type="Gene3D" id="3.40.1400.10">
    <property type="entry name" value="Sugar-phosphate isomerase, RpiB/LacA/LacB"/>
    <property type="match status" value="1"/>
</dbReference>
<comment type="similarity">
    <text evidence="1">Belongs to the LacAB/RpiB family.</text>
</comment>
<dbReference type="PIRSF" id="PIRSF005384">
    <property type="entry name" value="RpiB_LacA_B"/>
    <property type="match status" value="1"/>
</dbReference>
<accession>A0A0E2H9W3</accession>
<dbReference type="SUPFAM" id="SSF89623">
    <property type="entry name" value="Ribose/Galactose isomerase RpiB/AlsB"/>
    <property type="match status" value="1"/>
</dbReference>
<comment type="caution">
    <text evidence="4">The sequence shown here is derived from an EMBL/GenBank/DDBJ whole genome shotgun (WGS) entry which is preliminary data.</text>
</comment>
<dbReference type="InterPro" id="IPR003500">
    <property type="entry name" value="RpiB_LacA_LacB"/>
</dbReference>
<dbReference type="HOGENOM" id="CLU_091396_4_1_9"/>
<feature type="active site" description="Proton acceptor" evidence="2">
    <location>
        <position position="65"/>
    </location>
</feature>
<feature type="active site" description="Proton donor" evidence="2">
    <location>
        <position position="98"/>
    </location>
</feature>
<dbReference type="RefSeq" id="WP_002595961.1">
    <property type="nucleotide sequence ID" value="NZ_KB851022.1"/>
</dbReference>
<dbReference type="NCBIfam" id="NF004051">
    <property type="entry name" value="PRK05571.1"/>
    <property type="match status" value="1"/>
</dbReference>
<sequence>MKIAIGNDRNGIDYKNRLTEHLESLGHVVVNCGTDEDFPADYPVHGERVGRLVADGECDRGVVICATGIGICLAAGKVKGIRAGMAYADDVARLMRVHNDANVIGFGQDFMSYEEVESRLDTFLTTEYAGGYHDTRIRQIRDIEDGKPIQQTPIMNKDNRHTKGQ</sequence>
<dbReference type="NCBIfam" id="TIGR00689">
    <property type="entry name" value="rpiB_lacA_lacB"/>
    <property type="match status" value="1"/>
</dbReference>
<dbReference type="InterPro" id="IPR036569">
    <property type="entry name" value="RpiB_LacA_LacB_sf"/>
</dbReference>
<dbReference type="GO" id="GO:0019316">
    <property type="term" value="P:D-allose catabolic process"/>
    <property type="evidence" value="ECO:0007669"/>
    <property type="project" value="TreeGrafter"/>
</dbReference>
<dbReference type="Proteomes" id="UP000013085">
    <property type="component" value="Unassembled WGS sequence"/>
</dbReference>
<organism evidence="4 5">
    <name type="scientific">[Clostridium] clostridioforme 90A8</name>
    <dbReference type="NCBI Taxonomy" id="999408"/>
    <lineage>
        <taxon>Bacteria</taxon>
        <taxon>Bacillati</taxon>
        <taxon>Bacillota</taxon>
        <taxon>Clostridia</taxon>
        <taxon>Lachnospirales</taxon>
        <taxon>Lachnospiraceae</taxon>
        <taxon>Enterocloster</taxon>
    </lineage>
</organism>
<dbReference type="GO" id="GO:0004751">
    <property type="term" value="F:ribose-5-phosphate isomerase activity"/>
    <property type="evidence" value="ECO:0007669"/>
    <property type="project" value="TreeGrafter"/>
</dbReference>
<dbReference type="PANTHER" id="PTHR30345">
    <property type="entry name" value="RIBOSE-5-PHOSPHATE ISOMERASE B"/>
    <property type="match status" value="1"/>
</dbReference>
<dbReference type="AlphaFoldDB" id="A0A0E2H9W3"/>
<dbReference type="PANTHER" id="PTHR30345:SF0">
    <property type="entry name" value="DNA DAMAGE-REPAIR_TOLERATION PROTEIN DRT102"/>
    <property type="match status" value="1"/>
</dbReference>
<name>A0A0E2H9W3_9FIRM</name>
<evidence type="ECO:0000313" key="4">
    <source>
        <dbReference type="EMBL" id="ENZ13527.1"/>
    </source>
</evidence>
<evidence type="ECO:0000256" key="3">
    <source>
        <dbReference type="SAM" id="MobiDB-lite"/>
    </source>
</evidence>
<reference evidence="4 5" key="1">
    <citation type="submission" date="2013-01" db="EMBL/GenBank/DDBJ databases">
        <title>The Genome Sequence of Clostridium clostridioforme 90A8.</title>
        <authorList>
            <consortium name="The Broad Institute Genome Sequencing Platform"/>
            <person name="Earl A."/>
            <person name="Ward D."/>
            <person name="Feldgarden M."/>
            <person name="Gevers D."/>
            <person name="Courvalin P."/>
            <person name="Lambert T."/>
            <person name="Walker B."/>
            <person name="Young S.K."/>
            <person name="Zeng Q."/>
            <person name="Gargeya S."/>
            <person name="Fitzgerald M."/>
            <person name="Haas B."/>
            <person name="Abouelleil A."/>
            <person name="Alvarado L."/>
            <person name="Arachchi H.M."/>
            <person name="Berlin A.M."/>
            <person name="Chapman S.B."/>
            <person name="Dewar J."/>
            <person name="Goldberg J."/>
            <person name="Griggs A."/>
            <person name="Gujja S."/>
            <person name="Hansen M."/>
            <person name="Howarth C."/>
            <person name="Imamovic A."/>
            <person name="Larimer J."/>
            <person name="McCowan C."/>
            <person name="Murphy C."/>
            <person name="Neiman D."/>
            <person name="Pearson M."/>
            <person name="Priest M."/>
            <person name="Roberts A."/>
            <person name="Saif S."/>
            <person name="Shea T."/>
            <person name="Sisk P."/>
            <person name="Sykes S."/>
            <person name="Wortman J."/>
            <person name="Nusbaum C."/>
            <person name="Birren B."/>
        </authorList>
    </citation>
    <scope>NUCLEOTIDE SEQUENCE [LARGE SCALE GENOMIC DNA]</scope>
    <source>
        <strain evidence="4 5">90A8</strain>
    </source>
</reference>
<dbReference type="EMBL" id="AGYR01000030">
    <property type="protein sequence ID" value="ENZ13527.1"/>
    <property type="molecule type" value="Genomic_DNA"/>
</dbReference>
<dbReference type="GO" id="GO:0009052">
    <property type="term" value="P:pentose-phosphate shunt, non-oxidative branch"/>
    <property type="evidence" value="ECO:0007669"/>
    <property type="project" value="TreeGrafter"/>
</dbReference>
<protein>
    <submittedName>
        <fullName evidence="4">RpiB/LacA/LacB family sugar-phosphate isomerase</fullName>
    </submittedName>
</protein>
<dbReference type="Pfam" id="PF02502">
    <property type="entry name" value="LacAB_rpiB"/>
    <property type="match status" value="1"/>
</dbReference>
<proteinExistence type="inferred from homology"/>